<organism evidence="2 3">
    <name type="scientific">Tissierella pigra</name>
    <dbReference type="NCBI Taxonomy" id="2607614"/>
    <lineage>
        <taxon>Bacteria</taxon>
        <taxon>Bacillati</taxon>
        <taxon>Bacillota</taxon>
        <taxon>Tissierellia</taxon>
        <taxon>Tissierellales</taxon>
        <taxon>Tissierellaceae</taxon>
        <taxon>Tissierella</taxon>
    </lineage>
</organism>
<gene>
    <name evidence="2" type="ORF">FYJ83_19330</name>
</gene>
<name>A0A6N7Y6A8_9FIRM</name>
<keyword evidence="3" id="KW-1185">Reference proteome</keyword>
<feature type="transmembrane region" description="Helical" evidence="1">
    <location>
        <begin position="353"/>
        <end position="375"/>
    </location>
</feature>
<protein>
    <submittedName>
        <fullName evidence="2">Uncharacterized protein</fullName>
    </submittedName>
</protein>
<feature type="transmembrane region" description="Helical" evidence="1">
    <location>
        <begin position="258"/>
        <end position="281"/>
    </location>
</feature>
<comment type="caution">
    <text evidence="2">The sequence shown here is derived from an EMBL/GenBank/DDBJ whole genome shotgun (WGS) entry which is preliminary data.</text>
</comment>
<proteinExistence type="predicted"/>
<feature type="non-terminal residue" evidence="2">
    <location>
        <position position="446"/>
    </location>
</feature>
<sequence length="446" mass="52756">MDKLQEEGVDLTNFYVPYKTLYNFPEGFDRQLLHNDIYTRYKVESYKTRDVFTTVFRDVPARMMDGYYIENVKDTNFKMARGKEISSLSKGEVAVSEYYAYNNFGSIRKAMGKTIEVPIEYVIYEGLLNEEKVMNDVLQYKIVSIYKNNGLTKRFLNILGNGDKAEDSNKEFMYSDTLIVSDDDFQELNKKYIDTYDNNKNIYKKYSIYFDEFDTHKEIDLRARLNIYVDNYMPYFIKSELTYKVLNNSDLSNRTTKFFVTFEFISILVLIFASIIYLIYLQNKYLSSYRKSLNTIGIERREIRLSTLFHEILLTVLGISVWLIFNLLLKLIFGIKLVFLNDIFQFNKYIIKYMWIPILFYIGSITIGYSIYGILGRRNKVINIKNHKTNIIIDKIFYFKRILSLNISKYILLSLIVLVIGSSLFIINGNINTMKDIYLNSNVFKY</sequence>
<evidence type="ECO:0000256" key="1">
    <source>
        <dbReference type="SAM" id="Phobius"/>
    </source>
</evidence>
<evidence type="ECO:0000313" key="3">
    <source>
        <dbReference type="Proteomes" id="UP000469523"/>
    </source>
</evidence>
<accession>A0A6N7Y6A8</accession>
<dbReference type="AlphaFoldDB" id="A0A6N7Y6A8"/>
<feature type="transmembrane region" description="Helical" evidence="1">
    <location>
        <begin position="410"/>
        <end position="431"/>
    </location>
</feature>
<reference evidence="2 3" key="1">
    <citation type="submission" date="2019-09" db="EMBL/GenBank/DDBJ databases">
        <title>In-depth cultivation of the pig gut microbiome towards novel bacterial diversity and tailored functional studies.</title>
        <authorList>
            <person name="Wylensek D."/>
            <person name="Hitch T.C.A."/>
            <person name="Clavel T."/>
        </authorList>
    </citation>
    <scope>NUCLEOTIDE SEQUENCE [LARGE SCALE GENOMIC DNA]</scope>
    <source>
        <strain evidence="2 3">WCA3-693-APC-4?</strain>
    </source>
</reference>
<evidence type="ECO:0000313" key="2">
    <source>
        <dbReference type="EMBL" id="MSU03590.1"/>
    </source>
</evidence>
<keyword evidence="1" id="KW-0812">Transmembrane</keyword>
<dbReference type="EMBL" id="VUNQ01000108">
    <property type="protein sequence ID" value="MSU03590.1"/>
    <property type="molecule type" value="Genomic_DNA"/>
</dbReference>
<dbReference type="Proteomes" id="UP000469523">
    <property type="component" value="Unassembled WGS sequence"/>
</dbReference>
<feature type="transmembrane region" description="Helical" evidence="1">
    <location>
        <begin position="308"/>
        <end position="333"/>
    </location>
</feature>
<keyword evidence="1" id="KW-0472">Membrane</keyword>
<keyword evidence="1" id="KW-1133">Transmembrane helix</keyword>